<organism evidence="2 3">
    <name type="scientific">Slackia isoflavoniconvertens</name>
    <dbReference type="NCBI Taxonomy" id="572010"/>
    <lineage>
        <taxon>Bacteria</taxon>
        <taxon>Bacillati</taxon>
        <taxon>Actinomycetota</taxon>
        <taxon>Coriobacteriia</taxon>
        <taxon>Eggerthellales</taxon>
        <taxon>Eggerthellaceae</taxon>
        <taxon>Slackia</taxon>
    </lineage>
</organism>
<sequence>MNVGIDPEGDAGYLLYGDALFRKHRKKGWAYAGSPVPALEAPVADTHAHLAMLSHPALSLARCAVVGVDFVCAMCDPAEGDECERTYRDLDIWRAEALRLLPEVFEATRRNVTAERESLEAQAHAAGKKHAGQAAEAAVLLESVAVDERACNLCWGAEPAIPHMRIACGVHPHVASQWDADMEAALLERLADPRTAALGEVGLDYHYDLSPRDVQQNVFRRQVQLAHVTGLPLVLHVRDAHEDAFRILEEEGWPEAGTLLHCCSVGPDELARWVERGAHVAFGGAVTFQRSDDLRASSAMVPAERLLTETDAPYMAPVPFRGIECGPEFTIFTAERIAEVRGVAPGEARHALLQQMHDAGAAFLNREPTEWQRAHADMARDAR</sequence>
<dbReference type="InterPro" id="IPR018228">
    <property type="entry name" value="DNase_TatD-rel_CS"/>
</dbReference>
<dbReference type="AlphaFoldDB" id="A0A369LNP2"/>
<evidence type="ECO:0000256" key="1">
    <source>
        <dbReference type="ARBA" id="ARBA00022801"/>
    </source>
</evidence>
<keyword evidence="1" id="KW-0378">Hydrolase</keyword>
<dbReference type="Proteomes" id="UP000253975">
    <property type="component" value="Unassembled WGS sequence"/>
</dbReference>
<comment type="caution">
    <text evidence="2">The sequence shown here is derived from an EMBL/GenBank/DDBJ whole genome shotgun (WGS) entry which is preliminary data.</text>
</comment>
<dbReference type="Gene3D" id="3.20.20.140">
    <property type="entry name" value="Metal-dependent hydrolases"/>
    <property type="match status" value="1"/>
</dbReference>
<evidence type="ECO:0000313" key="2">
    <source>
        <dbReference type="EMBL" id="RDB59866.1"/>
    </source>
</evidence>
<protein>
    <submittedName>
        <fullName evidence="2">TatD family deoxyribonuclease</fullName>
    </submittedName>
</protein>
<name>A0A369LNP2_9ACTN</name>
<dbReference type="PANTHER" id="PTHR46124:SF2">
    <property type="entry name" value="D-AMINOACYL-TRNA DEACYLASE"/>
    <property type="match status" value="1"/>
</dbReference>
<dbReference type="InterPro" id="IPR032466">
    <property type="entry name" value="Metal_Hydrolase"/>
</dbReference>
<dbReference type="GO" id="GO:0005829">
    <property type="term" value="C:cytosol"/>
    <property type="evidence" value="ECO:0007669"/>
    <property type="project" value="TreeGrafter"/>
</dbReference>
<reference evidence="2 3" key="1">
    <citation type="journal article" date="2018" name="Elife">
        <title>Discovery and characterization of a prevalent human gut bacterial enzyme sufficient for the inactivation of a family of plant toxins.</title>
        <authorList>
            <person name="Koppel N."/>
            <person name="Bisanz J.E."/>
            <person name="Pandelia M.E."/>
            <person name="Turnbaugh P.J."/>
            <person name="Balskus E.P."/>
        </authorList>
    </citation>
    <scope>NUCLEOTIDE SEQUENCE [LARGE SCALE GENOMIC DNA]</scope>
    <source>
        <strain evidence="2 3">OB21 GAM31</strain>
    </source>
</reference>
<dbReference type="SUPFAM" id="SSF51556">
    <property type="entry name" value="Metallo-dependent hydrolases"/>
    <property type="match status" value="1"/>
</dbReference>
<dbReference type="CDD" id="cd01310">
    <property type="entry name" value="TatD_DNAse"/>
    <property type="match status" value="1"/>
</dbReference>
<proteinExistence type="predicted"/>
<dbReference type="PROSITE" id="PS01090">
    <property type="entry name" value="TATD_2"/>
    <property type="match status" value="1"/>
</dbReference>
<dbReference type="PANTHER" id="PTHR46124">
    <property type="entry name" value="D-AMINOACYL-TRNA DEACYLASE"/>
    <property type="match status" value="1"/>
</dbReference>
<accession>A0A369LNP2</accession>
<dbReference type="Pfam" id="PF01026">
    <property type="entry name" value="TatD_DNase"/>
    <property type="match status" value="1"/>
</dbReference>
<dbReference type="InterPro" id="IPR001130">
    <property type="entry name" value="TatD-like"/>
</dbReference>
<gene>
    <name evidence="2" type="ORF">C1881_03575</name>
</gene>
<evidence type="ECO:0000313" key="3">
    <source>
        <dbReference type="Proteomes" id="UP000253975"/>
    </source>
</evidence>
<dbReference type="EMBL" id="PPTO01000004">
    <property type="protein sequence ID" value="RDB59866.1"/>
    <property type="molecule type" value="Genomic_DNA"/>
</dbReference>
<dbReference type="GO" id="GO:0016788">
    <property type="term" value="F:hydrolase activity, acting on ester bonds"/>
    <property type="evidence" value="ECO:0007669"/>
    <property type="project" value="InterPro"/>
</dbReference>